<feature type="transmembrane region" description="Helical" evidence="10">
    <location>
        <begin position="164"/>
        <end position="186"/>
    </location>
</feature>
<evidence type="ECO:0000256" key="9">
    <source>
        <dbReference type="SAM" id="MobiDB-lite"/>
    </source>
</evidence>
<feature type="compositionally biased region" description="Basic and acidic residues" evidence="9">
    <location>
        <begin position="537"/>
        <end position="556"/>
    </location>
</feature>
<sequence>MNDPGLDEPISNDAKDVENQERDEKEEKEEDEQAFLAPSRWWFASTAFPLIAGTFGPMASAFSICALVVHWRVYIPPGAAEENGVPIPDPKWLIGINAAQLALALISNLFLLLNMARRVRFSIAQPITIIGWYVSSFALIGLCACASGPLIIHPTSDHAFTQAYYYAIFSAGLYFLVATLMLVTVWGAYRGHYDKEFQLTMSQRTLMLQTISFLVYLLAGAAVYSHIEGWAYLDAVYWADFTLLTVGIGDYSPQTHLGRGLLFPFAIGGIIILGLVIGSIRSLVLERGKVKMGARMVEKERRRLLKKMRKSDESEILDPITSESSMSRSSTLKTPSDTLSERERRRQEFELMRKIQEDAQTKRRWTSLIISGSTWFVLWFAGAAIFQAAEYGQKWTYFGSLYFAYTSLLTIGYGDFYPQSNSGKPFFVVWSLLAIPSLTILISNMGDTIVKGIRDLTLWIGNFTVLPGEQGVKATLKESAKKLTRGRFFDDEIQEQPPGMLGESKRKGNETDEDGDEDHHPKNGPESAAQRVAGDNAKSETARAKKQGEGGDEIPKSKRHYHVVLIKEIGKVMKHLNSSPPRKYTFDEWAWYLKLIGEDENSADTHRAALRKPRPDGEGLGAALADQNKEVKWSWVGNRSPLMGNKEEAEWVLERLTTTLNRELEAMRREELEKEGGGGGETMTKDRPGDGEGPRSDEIHTVYGEKENKKP</sequence>
<dbReference type="GO" id="GO:0030322">
    <property type="term" value="P:stabilization of membrane potential"/>
    <property type="evidence" value="ECO:0007669"/>
    <property type="project" value="TreeGrafter"/>
</dbReference>
<evidence type="ECO:0000256" key="4">
    <source>
        <dbReference type="ARBA" id="ARBA00022989"/>
    </source>
</evidence>
<feature type="domain" description="Potassium channel" evidence="11">
    <location>
        <begin position="213"/>
        <end position="284"/>
    </location>
</feature>
<keyword evidence="4 10" id="KW-1133">Transmembrane helix</keyword>
<feature type="compositionally biased region" description="Basic and acidic residues" evidence="9">
    <location>
        <begin position="683"/>
        <end position="711"/>
    </location>
</feature>
<dbReference type="InterPro" id="IPR013099">
    <property type="entry name" value="K_chnl_dom"/>
</dbReference>
<dbReference type="GO" id="GO:0022841">
    <property type="term" value="F:potassium ion leak channel activity"/>
    <property type="evidence" value="ECO:0007669"/>
    <property type="project" value="TreeGrafter"/>
</dbReference>
<feature type="transmembrane region" description="Helical" evidence="10">
    <location>
        <begin position="127"/>
        <end position="152"/>
    </location>
</feature>
<evidence type="ECO:0000259" key="11">
    <source>
        <dbReference type="Pfam" id="PF07885"/>
    </source>
</evidence>
<feature type="region of interest" description="Disordered" evidence="9">
    <location>
        <begin position="664"/>
        <end position="711"/>
    </location>
</feature>
<dbReference type="Pfam" id="PF07885">
    <property type="entry name" value="Ion_trans_2"/>
    <property type="match status" value="2"/>
</dbReference>
<keyword evidence="3 8" id="KW-0812">Transmembrane</keyword>
<feature type="transmembrane region" description="Helical" evidence="10">
    <location>
        <begin position="395"/>
        <end position="414"/>
    </location>
</feature>
<protein>
    <submittedName>
        <fullName evidence="12">Voltage-gated potassium channel</fullName>
    </submittedName>
</protein>
<evidence type="ECO:0000256" key="6">
    <source>
        <dbReference type="ARBA" id="ARBA00023136"/>
    </source>
</evidence>
<feature type="compositionally biased region" description="Low complexity" evidence="9">
    <location>
        <begin position="321"/>
        <end position="336"/>
    </location>
</feature>
<keyword evidence="5 8" id="KW-0406">Ion transport</keyword>
<dbReference type="EMBL" id="KZ613952">
    <property type="protein sequence ID" value="PMD35598.1"/>
    <property type="molecule type" value="Genomic_DNA"/>
</dbReference>
<evidence type="ECO:0000256" key="7">
    <source>
        <dbReference type="ARBA" id="ARBA00023303"/>
    </source>
</evidence>
<comment type="subcellular location">
    <subcellularLocation>
        <location evidence="1">Membrane</location>
        <topology evidence="1">Multi-pass membrane protein</topology>
    </subcellularLocation>
</comment>
<dbReference type="FunFam" id="1.10.287.70:FF:000182">
    <property type="entry name" value="Outward-rectifier potassium channel TOK1"/>
    <property type="match status" value="1"/>
</dbReference>
<dbReference type="AlphaFoldDB" id="A0A2J6RAQ0"/>
<comment type="similarity">
    <text evidence="8">Belongs to the two pore domain potassium channel (TC 1.A.1.8) family.</text>
</comment>
<feature type="compositionally biased region" description="Basic and acidic residues" evidence="9">
    <location>
        <begin position="664"/>
        <end position="676"/>
    </location>
</feature>
<gene>
    <name evidence="12" type="ORF">L207DRAFT_587891</name>
</gene>
<evidence type="ECO:0000256" key="8">
    <source>
        <dbReference type="RuleBase" id="RU003857"/>
    </source>
</evidence>
<feature type="compositionally biased region" description="Basic and acidic residues" evidence="9">
    <location>
        <begin position="13"/>
        <end position="25"/>
    </location>
</feature>
<feature type="transmembrane region" description="Helical" evidence="10">
    <location>
        <begin position="261"/>
        <end position="284"/>
    </location>
</feature>
<feature type="region of interest" description="Disordered" evidence="9">
    <location>
        <begin position="321"/>
        <end position="343"/>
    </location>
</feature>
<dbReference type="FunFam" id="1.10.287.70:FF:000170">
    <property type="entry name" value="Outward-rectifier potassium channel TOK1"/>
    <property type="match status" value="1"/>
</dbReference>
<keyword evidence="13" id="KW-1185">Reference proteome</keyword>
<feature type="transmembrane region" description="Helical" evidence="10">
    <location>
        <begin position="47"/>
        <end position="72"/>
    </location>
</feature>
<dbReference type="PRINTS" id="PR01333">
    <property type="entry name" value="2POREKCHANEL"/>
</dbReference>
<dbReference type="GO" id="GO:0005886">
    <property type="term" value="C:plasma membrane"/>
    <property type="evidence" value="ECO:0007669"/>
    <property type="project" value="TreeGrafter"/>
</dbReference>
<dbReference type="OrthoDB" id="297496at2759"/>
<keyword evidence="2 8" id="KW-0813">Transport</keyword>
<evidence type="ECO:0000313" key="13">
    <source>
        <dbReference type="Proteomes" id="UP000235786"/>
    </source>
</evidence>
<feature type="transmembrane region" description="Helical" evidence="10">
    <location>
        <begin position="426"/>
        <end position="446"/>
    </location>
</feature>
<feature type="transmembrane region" description="Helical" evidence="10">
    <location>
        <begin position="92"/>
        <end position="115"/>
    </location>
</feature>
<accession>A0A2J6RAQ0</accession>
<evidence type="ECO:0000256" key="3">
    <source>
        <dbReference type="ARBA" id="ARBA00022692"/>
    </source>
</evidence>
<feature type="region of interest" description="Disordered" evidence="9">
    <location>
        <begin position="487"/>
        <end position="556"/>
    </location>
</feature>
<evidence type="ECO:0000256" key="2">
    <source>
        <dbReference type="ARBA" id="ARBA00022448"/>
    </source>
</evidence>
<feature type="domain" description="Potassium channel" evidence="11">
    <location>
        <begin position="375"/>
        <end position="450"/>
    </location>
</feature>
<dbReference type="PANTHER" id="PTHR11003">
    <property type="entry name" value="POTASSIUM CHANNEL, SUBFAMILY K"/>
    <property type="match status" value="1"/>
</dbReference>
<evidence type="ECO:0000256" key="5">
    <source>
        <dbReference type="ARBA" id="ARBA00023065"/>
    </source>
</evidence>
<proteinExistence type="inferred from homology"/>
<evidence type="ECO:0000256" key="1">
    <source>
        <dbReference type="ARBA" id="ARBA00004141"/>
    </source>
</evidence>
<organism evidence="12 13">
    <name type="scientific">Hyaloscypha variabilis (strain UAMH 11265 / GT02V1 / F)</name>
    <name type="common">Meliniomyces variabilis</name>
    <dbReference type="NCBI Taxonomy" id="1149755"/>
    <lineage>
        <taxon>Eukaryota</taxon>
        <taxon>Fungi</taxon>
        <taxon>Dikarya</taxon>
        <taxon>Ascomycota</taxon>
        <taxon>Pezizomycotina</taxon>
        <taxon>Leotiomycetes</taxon>
        <taxon>Helotiales</taxon>
        <taxon>Hyaloscyphaceae</taxon>
        <taxon>Hyaloscypha</taxon>
        <taxon>Hyaloscypha variabilis</taxon>
    </lineage>
</organism>
<dbReference type="PANTHER" id="PTHR11003:SF301">
    <property type="entry name" value="POTASSIUM CHANNEL PROTEIN"/>
    <property type="match status" value="1"/>
</dbReference>
<feature type="region of interest" description="Disordered" evidence="9">
    <location>
        <begin position="1"/>
        <end position="32"/>
    </location>
</feature>
<dbReference type="InterPro" id="IPR003280">
    <property type="entry name" value="2pore_dom_K_chnl"/>
</dbReference>
<dbReference type="Proteomes" id="UP000235786">
    <property type="component" value="Unassembled WGS sequence"/>
</dbReference>
<feature type="transmembrane region" description="Helical" evidence="10">
    <location>
        <begin position="206"/>
        <end position="227"/>
    </location>
</feature>
<dbReference type="Gene3D" id="1.10.287.70">
    <property type="match status" value="2"/>
</dbReference>
<reference evidence="12 13" key="1">
    <citation type="submission" date="2016-04" db="EMBL/GenBank/DDBJ databases">
        <title>A degradative enzymes factory behind the ericoid mycorrhizal symbiosis.</title>
        <authorList>
            <consortium name="DOE Joint Genome Institute"/>
            <person name="Martino E."/>
            <person name="Morin E."/>
            <person name="Grelet G."/>
            <person name="Kuo A."/>
            <person name="Kohler A."/>
            <person name="Daghino S."/>
            <person name="Barry K."/>
            <person name="Choi C."/>
            <person name="Cichocki N."/>
            <person name="Clum A."/>
            <person name="Copeland A."/>
            <person name="Hainaut M."/>
            <person name="Haridas S."/>
            <person name="Labutti K."/>
            <person name="Lindquist E."/>
            <person name="Lipzen A."/>
            <person name="Khouja H.-R."/>
            <person name="Murat C."/>
            <person name="Ohm R."/>
            <person name="Olson A."/>
            <person name="Spatafora J."/>
            <person name="Veneault-Fourrey C."/>
            <person name="Henrissat B."/>
            <person name="Grigoriev I."/>
            <person name="Martin F."/>
            <person name="Perotto S."/>
        </authorList>
    </citation>
    <scope>NUCLEOTIDE SEQUENCE [LARGE SCALE GENOMIC DNA]</scope>
    <source>
        <strain evidence="12 13">F</strain>
    </source>
</reference>
<feature type="transmembrane region" description="Helical" evidence="10">
    <location>
        <begin position="368"/>
        <end position="389"/>
    </location>
</feature>
<dbReference type="GO" id="GO:0015271">
    <property type="term" value="F:outward rectifier potassium channel activity"/>
    <property type="evidence" value="ECO:0007669"/>
    <property type="project" value="TreeGrafter"/>
</dbReference>
<dbReference type="STRING" id="1149755.A0A2J6RAQ0"/>
<dbReference type="SUPFAM" id="SSF81324">
    <property type="entry name" value="Voltage-gated potassium channels"/>
    <property type="match status" value="2"/>
</dbReference>
<keyword evidence="6 10" id="KW-0472">Membrane</keyword>
<evidence type="ECO:0000313" key="12">
    <source>
        <dbReference type="EMBL" id="PMD35598.1"/>
    </source>
</evidence>
<keyword evidence="7 8" id="KW-0407">Ion channel</keyword>
<name>A0A2J6RAQ0_HYAVF</name>
<evidence type="ECO:0000256" key="10">
    <source>
        <dbReference type="SAM" id="Phobius"/>
    </source>
</evidence>